<feature type="compositionally biased region" description="Basic and acidic residues" evidence="2">
    <location>
        <begin position="1"/>
        <end position="27"/>
    </location>
</feature>
<feature type="compositionally biased region" description="Basic and acidic residues" evidence="2">
    <location>
        <begin position="511"/>
        <end position="530"/>
    </location>
</feature>
<dbReference type="InParanoid" id="A0A6P8HZH2"/>
<sequence length="1300" mass="147240">MEKTEKHRESSFTPTVKHEEKDKDEKTNVSSTAIVKYEAQLPVLPYAKLQQDTDLNIAPANWLRDGRFSNTFPTNRNPLEFSSFGIAHTFLDNIGDVDVISDAENIKKLLKMAYSKAELSLVVHRIGKTLLLDDLDLPAILAYVSQTKNSSGLRWLYDFYCEQRGIPKDSDFKRKKNKDEAKQKNIFSKFLHYSIQRNEEEHGVNGSFSDSSPTTDSKPSPIPARQPGKEEHPTRTEEKTTLKENEKSRGKESESKPAREPIPPSCKERLNVFPANEEDVLPEPHQMSSFQRNILWTFEDLHMLVGSNVPIFGGGKYPAVSLRLRDCGKPINVLTGLDYWLDNLMCNVPEVAMCYHLDGLVQYYDLFKTEELPQLEGSSFSPKVVKDIAQNVLSFMKSNCTQEGHTYWLFKASDSEVVKLYDLTSICDQNAEKYQNPFTVPVGMLFYRVAKNMMKQDSLDAGDQSIVKLLLDSCMGLLDDQQFPEIMTSANILLSSLFSPDNIHTMSSLDKTSDSKHASQEDLSPERHEIQTAPVDVMAHRGSLEVGELSTPGMYQDDIRQIAKTITNNVEIRCKRALTYIVEGLRCLKLGLATDEEAVEMDSTTSKDDRSHGNNLPQGSHGRPGPQSFSVRRLTALEPGSSRPSSSRSSDECNQNPLLLVKPVHWRAQSKGLLIRKATSVYHSMACLANTKGKFGRALRFCKLSLECLEAYKPCGTNKSEEDNELMRSILCACADSYLMLAKSGENLEVHHDEFLQRSRDDKAISAATKEFVCDETGIFKVEFKSVVEDNLITSADFYTAALDITGKQTKEEEYISLARRVGNVKNELGVFFMNRAAMMVGNGEGLAKQRDMWKKSFLFFESGVKAFETINDKANLALLHSNTGRLMRLCAQAVRTDRPSQAEFSSEEKTFYKQAIEFYNRALQSLAERKVCAEVWDAVTWELSGAYFTMATLLQDYPPLSVLSQQEVEKEITEMMMKALKLCEPTGKGSVVNIRPQSPEDLDRRLGSIHHRLASLYHNAYRNETLDQDRKKVRSLAELHYSKACTYLKASTFPCEWIRIHLERVALCEHQVSLHGSGSAASVKILQTALDFVLESRKALEVLTARKGENFEKNIEGKKFVNVSENDEENSALIESEARLKGLENEKNCIEKIKHSEDEAANVVMEEEQKKNRRRNSKAEKSTTDVDERRKPGEENTTVLNTDKNSQELSSEYLNELKILIPILEGRLNYVLKEIVKFWNTKKGKNKELNVHELERAKRMYSMALRESVGKNEEGNYVEKGIKLVQTLEKIEKIKLEAQ</sequence>
<accession>A0A6P8HZH2</accession>
<evidence type="ECO:0000259" key="3">
    <source>
        <dbReference type="Pfam" id="PF23723"/>
    </source>
</evidence>
<organism evidence="5 6">
    <name type="scientific">Actinia tenebrosa</name>
    <name type="common">Australian red waratah sea anemone</name>
    <dbReference type="NCBI Taxonomy" id="6105"/>
    <lineage>
        <taxon>Eukaryota</taxon>
        <taxon>Metazoa</taxon>
        <taxon>Cnidaria</taxon>
        <taxon>Anthozoa</taxon>
        <taxon>Hexacorallia</taxon>
        <taxon>Actiniaria</taxon>
        <taxon>Actiniidae</taxon>
        <taxon>Actinia</taxon>
    </lineage>
</organism>
<feature type="compositionally biased region" description="Polar residues" evidence="2">
    <location>
        <begin position="1196"/>
        <end position="1205"/>
    </location>
</feature>
<feature type="domain" description="EDRF1 TPR repeats region" evidence="3">
    <location>
        <begin position="818"/>
        <end position="1129"/>
    </location>
</feature>
<dbReference type="Proteomes" id="UP000515163">
    <property type="component" value="Unplaced"/>
</dbReference>
<reference evidence="6" key="1">
    <citation type="submission" date="2025-08" db="UniProtKB">
        <authorList>
            <consortium name="RefSeq"/>
        </authorList>
    </citation>
    <scope>IDENTIFICATION</scope>
    <source>
        <tissue evidence="6">Tentacle</tissue>
    </source>
</reference>
<feature type="region of interest" description="Disordered" evidence="2">
    <location>
        <begin position="1161"/>
        <end position="1205"/>
    </location>
</feature>
<evidence type="ECO:0000256" key="2">
    <source>
        <dbReference type="SAM" id="MobiDB-lite"/>
    </source>
</evidence>
<dbReference type="Pfam" id="PF23723">
    <property type="entry name" value="TPR_EDRF1"/>
    <property type="match status" value="1"/>
</dbReference>
<feature type="domain" description="EDRF1 N-terminal" evidence="4">
    <location>
        <begin position="29"/>
        <end position="528"/>
    </location>
</feature>
<dbReference type="PANTHER" id="PTHR15000:SF1">
    <property type="entry name" value="ERYTHROID DIFFERENTIATION-RELATED FACTOR 1"/>
    <property type="match status" value="1"/>
</dbReference>
<dbReference type="GeneID" id="116296852"/>
<feature type="compositionally biased region" description="Basic and acidic residues" evidence="2">
    <location>
        <begin position="1178"/>
        <end position="1195"/>
    </location>
</feature>
<dbReference type="OrthoDB" id="419432at2759"/>
<feature type="region of interest" description="Disordered" evidence="2">
    <location>
        <begin position="600"/>
        <end position="628"/>
    </location>
</feature>
<dbReference type="RefSeq" id="XP_031560818.1">
    <property type="nucleotide sequence ID" value="XM_031704958.1"/>
</dbReference>
<evidence type="ECO:0000256" key="1">
    <source>
        <dbReference type="SAM" id="Coils"/>
    </source>
</evidence>
<dbReference type="PANTHER" id="PTHR15000">
    <property type="entry name" value="ERYTHROID DIFFERENTIATION-RELATED FACTOR 1"/>
    <property type="match status" value="1"/>
</dbReference>
<feature type="region of interest" description="Disordered" evidence="2">
    <location>
        <begin position="1"/>
        <end position="28"/>
    </location>
</feature>
<keyword evidence="5" id="KW-1185">Reference proteome</keyword>
<evidence type="ECO:0000313" key="6">
    <source>
        <dbReference type="RefSeq" id="XP_031560818.1"/>
    </source>
</evidence>
<keyword evidence="1" id="KW-0175">Coiled coil</keyword>
<protein>
    <submittedName>
        <fullName evidence="6">Erythroid differentiation-related factor 1-like</fullName>
    </submittedName>
</protein>
<feature type="region of interest" description="Disordered" evidence="2">
    <location>
        <begin position="508"/>
        <end position="533"/>
    </location>
</feature>
<dbReference type="InterPro" id="IPR056583">
    <property type="entry name" value="EDRF1_TPR"/>
</dbReference>
<feature type="coiled-coil region" evidence="1">
    <location>
        <begin position="1127"/>
        <end position="1154"/>
    </location>
</feature>
<dbReference type="KEGG" id="aten:116296852"/>
<name>A0A6P8HZH2_ACTTE</name>
<evidence type="ECO:0000259" key="4">
    <source>
        <dbReference type="Pfam" id="PF23788"/>
    </source>
</evidence>
<proteinExistence type="predicted"/>
<feature type="compositionally biased region" description="Basic and acidic residues" evidence="2">
    <location>
        <begin position="227"/>
        <end position="259"/>
    </location>
</feature>
<feature type="region of interest" description="Disordered" evidence="2">
    <location>
        <begin position="201"/>
        <end position="267"/>
    </location>
</feature>
<gene>
    <name evidence="6" type="primary">LOC116296852</name>
</gene>
<dbReference type="InterPro" id="IPR056582">
    <property type="entry name" value="EDRF1_N"/>
</dbReference>
<dbReference type="FunCoup" id="A0A6P8HZH2">
    <property type="interactions" value="563"/>
</dbReference>
<feature type="compositionally biased region" description="Low complexity" evidence="2">
    <location>
        <begin position="207"/>
        <end position="219"/>
    </location>
</feature>
<dbReference type="Pfam" id="PF23788">
    <property type="entry name" value="EDRF1_N"/>
    <property type="match status" value="1"/>
</dbReference>
<dbReference type="GO" id="GO:0045893">
    <property type="term" value="P:positive regulation of DNA-templated transcription"/>
    <property type="evidence" value="ECO:0007669"/>
    <property type="project" value="TreeGrafter"/>
</dbReference>
<evidence type="ECO:0000313" key="5">
    <source>
        <dbReference type="Proteomes" id="UP000515163"/>
    </source>
</evidence>